<dbReference type="PANTHER" id="PTHR15039">
    <property type="entry name" value="DOLICHOL PHOSPHATE-MANNOSE BIOSYNTHESIS REGULATORY PROTEIN"/>
    <property type="match status" value="1"/>
</dbReference>
<keyword evidence="4 7" id="KW-0256">Endoplasmic reticulum</keyword>
<keyword evidence="3 7" id="KW-0812">Transmembrane</keyword>
<evidence type="ECO:0000256" key="7">
    <source>
        <dbReference type="RuleBase" id="RU365084"/>
    </source>
</evidence>
<name>A0ABR2WQE6_9FUNG</name>
<keyword evidence="9" id="KW-1185">Reference proteome</keyword>
<dbReference type="InterPro" id="IPR009914">
    <property type="entry name" value="DPM2"/>
</dbReference>
<comment type="similarity">
    <text evidence="2 7">Belongs to the DPM2 family.</text>
</comment>
<protein>
    <recommendedName>
        <fullName evidence="7">Dolichol phosphate-mannose biosynthesis regulatory protein</fullName>
    </recommendedName>
</protein>
<evidence type="ECO:0000256" key="1">
    <source>
        <dbReference type="ARBA" id="ARBA00004477"/>
    </source>
</evidence>
<evidence type="ECO:0000256" key="3">
    <source>
        <dbReference type="ARBA" id="ARBA00022692"/>
    </source>
</evidence>
<dbReference type="EMBL" id="JASJQH010000575">
    <property type="protein sequence ID" value="KAK9763713.1"/>
    <property type="molecule type" value="Genomic_DNA"/>
</dbReference>
<keyword evidence="6 7" id="KW-0472">Membrane</keyword>
<organism evidence="8 9">
    <name type="scientific">Basidiobolus ranarum</name>
    <dbReference type="NCBI Taxonomy" id="34480"/>
    <lineage>
        <taxon>Eukaryota</taxon>
        <taxon>Fungi</taxon>
        <taxon>Fungi incertae sedis</taxon>
        <taxon>Zoopagomycota</taxon>
        <taxon>Entomophthoromycotina</taxon>
        <taxon>Basidiobolomycetes</taxon>
        <taxon>Basidiobolales</taxon>
        <taxon>Basidiobolaceae</taxon>
        <taxon>Basidiobolus</taxon>
    </lineage>
</organism>
<dbReference type="Pfam" id="PF07297">
    <property type="entry name" value="DPM2"/>
    <property type="match status" value="1"/>
</dbReference>
<dbReference type="Proteomes" id="UP001479436">
    <property type="component" value="Unassembled WGS sequence"/>
</dbReference>
<comment type="pathway">
    <text evidence="7">Protein modification; protein glycosylation.</text>
</comment>
<feature type="transmembrane region" description="Helical" evidence="7">
    <location>
        <begin position="12"/>
        <end position="30"/>
    </location>
</feature>
<feature type="transmembrane region" description="Helical" evidence="7">
    <location>
        <begin position="50"/>
        <end position="74"/>
    </location>
</feature>
<accession>A0ABR2WQE6</accession>
<comment type="caution">
    <text evidence="8">The sequence shown here is derived from an EMBL/GenBank/DDBJ whole genome shotgun (WGS) entry which is preliminary data.</text>
</comment>
<evidence type="ECO:0000256" key="5">
    <source>
        <dbReference type="ARBA" id="ARBA00022989"/>
    </source>
</evidence>
<sequence>MANGQDRRLGATILAVSTIVFLYYTTWAMIMPFVDEGHSLHELFPPPEYAIRIPVVLLLFGLTVVFTFISMVMIKSNQKRLLLKKSG</sequence>
<evidence type="ECO:0000256" key="6">
    <source>
        <dbReference type="ARBA" id="ARBA00023136"/>
    </source>
</evidence>
<keyword evidence="5 7" id="KW-1133">Transmembrane helix</keyword>
<comment type="function">
    <text evidence="7">Regulatory subunit of the dolichol-phosphate mannose (DPM) synthase complex; essential for the ER localization.</text>
</comment>
<dbReference type="PANTHER" id="PTHR15039:SF11">
    <property type="entry name" value="DOLICHOL PHOSPHATE-MANNOSE BIOSYNTHESIS REGULATORY PROTEIN"/>
    <property type="match status" value="1"/>
</dbReference>
<reference evidence="8 9" key="1">
    <citation type="submission" date="2023-04" db="EMBL/GenBank/DDBJ databases">
        <title>Genome of Basidiobolus ranarum AG-B5.</title>
        <authorList>
            <person name="Stajich J.E."/>
            <person name="Carter-House D."/>
            <person name="Gryganskyi A."/>
        </authorList>
    </citation>
    <scope>NUCLEOTIDE SEQUENCE [LARGE SCALE GENOMIC DNA]</scope>
    <source>
        <strain evidence="8 9">AG-B5</strain>
    </source>
</reference>
<comment type="subunit">
    <text evidence="7">Component of the dolichol-phosphate mannose (DPM) synthase complex.</text>
</comment>
<evidence type="ECO:0000313" key="8">
    <source>
        <dbReference type="EMBL" id="KAK9763713.1"/>
    </source>
</evidence>
<evidence type="ECO:0000256" key="4">
    <source>
        <dbReference type="ARBA" id="ARBA00022824"/>
    </source>
</evidence>
<comment type="subcellular location">
    <subcellularLocation>
        <location evidence="1 7">Endoplasmic reticulum membrane</location>
        <topology evidence="1 7">Multi-pass membrane protein</topology>
    </subcellularLocation>
</comment>
<evidence type="ECO:0000256" key="2">
    <source>
        <dbReference type="ARBA" id="ARBA00005478"/>
    </source>
</evidence>
<proteinExistence type="inferred from homology"/>
<gene>
    <name evidence="8" type="ORF">K7432_009379</name>
</gene>
<evidence type="ECO:0000313" key="9">
    <source>
        <dbReference type="Proteomes" id="UP001479436"/>
    </source>
</evidence>